<evidence type="ECO:0000256" key="4">
    <source>
        <dbReference type="ARBA" id="ARBA00023163"/>
    </source>
</evidence>
<dbReference type="PANTHER" id="PTHR37534">
    <property type="entry name" value="TRANSCRIPTIONAL ACTIVATOR PROTEIN UGA3"/>
    <property type="match status" value="1"/>
</dbReference>
<feature type="domain" description="Zn(2)-C6 fungal-type" evidence="7">
    <location>
        <begin position="425"/>
        <end position="453"/>
    </location>
</feature>
<dbReference type="GO" id="GO:0000976">
    <property type="term" value="F:transcription cis-regulatory region binding"/>
    <property type="evidence" value="ECO:0007669"/>
    <property type="project" value="TreeGrafter"/>
</dbReference>
<feature type="region of interest" description="Disordered" evidence="6">
    <location>
        <begin position="271"/>
        <end position="333"/>
    </location>
</feature>
<evidence type="ECO:0000259" key="7">
    <source>
        <dbReference type="PROSITE" id="PS50048"/>
    </source>
</evidence>
<evidence type="ECO:0000313" key="9">
    <source>
        <dbReference type="Proteomes" id="UP000053958"/>
    </source>
</evidence>
<dbReference type="CDD" id="cd00067">
    <property type="entry name" value="GAL4"/>
    <property type="match status" value="1"/>
</dbReference>
<evidence type="ECO:0000256" key="6">
    <source>
        <dbReference type="SAM" id="MobiDB-lite"/>
    </source>
</evidence>
<dbReference type="GO" id="GO:0008270">
    <property type="term" value="F:zinc ion binding"/>
    <property type="evidence" value="ECO:0007669"/>
    <property type="project" value="InterPro"/>
</dbReference>
<dbReference type="InterPro" id="IPR021858">
    <property type="entry name" value="Fun_TF"/>
</dbReference>
<dbReference type="PROSITE" id="PS00463">
    <property type="entry name" value="ZN2_CY6_FUNGAL_1"/>
    <property type="match status" value="1"/>
</dbReference>
<keyword evidence="9" id="KW-1185">Reference proteome</keyword>
<keyword evidence="5" id="KW-0539">Nucleus</keyword>
<feature type="compositionally biased region" description="Basic residues" evidence="6">
    <location>
        <begin position="397"/>
        <end position="407"/>
    </location>
</feature>
<comment type="caution">
    <text evidence="8">The sequence shown here is derived from an EMBL/GenBank/DDBJ whole genome shotgun (WGS) entry which is preliminary data.</text>
</comment>
<dbReference type="GO" id="GO:0045944">
    <property type="term" value="P:positive regulation of transcription by RNA polymerase II"/>
    <property type="evidence" value="ECO:0007669"/>
    <property type="project" value="TreeGrafter"/>
</dbReference>
<protein>
    <submittedName>
        <fullName evidence="8">C6 transcription factor OefC</fullName>
    </submittedName>
</protein>
<dbReference type="PANTHER" id="PTHR37534:SF38">
    <property type="entry name" value="ZN(2)-C6 FUNGAL-TYPE DOMAIN-CONTAINING PROTEIN"/>
    <property type="match status" value="1"/>
</dbReference>
<dbReference type="EMBL" id="LASV01000101">
    <property type="protein sequence ID" value="KKA23480.1"/>
    <property type="molecule type" value="Genomic_DNA"/>
</dbReference>
<evidence type="ECO:0000256" key="2">
    <source>
        <dbReference type="ARBA" id="ARBA00023015"/>
    </source>
</evidence>
<dbReference type="SUPFAM" id="SSF57701">
    <property type="entry name" value="Zn2/Cys6 DNA-binding domain"/>
    <property type="match status" value="1"/>
</dbReference>
<dbReference type="AlphaFoldDB" id="A0A0F4YZE0"/>
<evidence type="ECO:0000256" key="1">
    <source>
        <dbReference type="ARBA" id="ARBA00004123"/>
    </source>
</evidence>
<evidence type="ECO:0000313" key="8">
    <source>
        <dbReference type="EMBL" id="KKA23480.1"/>
    </source>
</evidence>
<dbReference type="Proteomes" id="UP000053958">
    <property type="component" value="Unassembled WGS sequence"/>
</dbReference>
<dbReference type="InterPro" id="IPR036864">
    <property type="entry name" value="Zn2-C6_fun-type_DNA-bd_sf"/>
</dbReference>
<comment type="subcellular location">
    <subcellularLocation>
        <location evidence="1">Nucleus</location>
    </subcellularLocation>
</comment>
<dbReference type="Gene3D" id="4.10.240.10">
    <property type="entry name" value="Zn(2)-C6 fungal-type DNA-binding domain"/>
    <property type="match status" value="1"/>
</dbReference>
<gene>
    <name evidence="8" type="ORF">T310_2546</name>
</gene>
<reference evidence="8 9" key="1">
    <citation type="submission" date="2015-04" db="EMBL/GenBank/DDBJ databases">
        <authorList>
            <person name="Heijne W.H."/>
            <person name="Fedorova N.D."/>
            <person name="Nierman W.C."/>
            <person name="Vollebregt A.W."/>
            <person name="Zhao Z."/>
            <person name="Wu L."/>
            <person name="Kumar M."/>
            <person name="Stam H."/>
            <person name="van den Berg M.A."/>
            <person name="Pel H.J."/>
        </authorList>
    </citation>
    <scope>NUCLEOTIDE SEQUENCE [LARGE SCALE GENOMIC DNA]</scope>
    <source>
        <strain evidence="8 9">CBS 393.64</strain>
    </source>
</reference>
<feature type="compositionally biased region" description="Low complexity" evidence="6">
    <location>
        <begin position="271"/>
        <end position="288"/>
    </location>
</feature>
<dbReference type="PROSITE" id="PS50048">
    <property type="entry name" value="ZN2_CY6_FUNGAL_2"/>
    <property type="match status" value="1"/>
</dbReference>
<dbReference type="Pfam" id="PF11951">
    <property type="entry name" value="Fungal_trans_2"/>
    <property type="match status" value="1"/>
</dbReference>
<name>A0A0F4YZE0_RASE3</name>
<keyword evidence="2" id="KW-0805">Transcription regulation</keyword>
<dbReference type="GeneID" id="25314897"/>
<evidence type="ECO:0000256" key="5">
    <source>
        <dbReference type="ARBA" id="ARBA00023242"/>
    </source>
</evidence>
<evidence type="ECO:0000256" key="3">
    <source>
        <dbReference type="ARBA" id="ARBA00023125"/>
    </source>
</evidence>
<dbReference type="STRING" id="1408163.A0A0F4YZE0"/>
<dbReference type="GO" id="GO:0000981">
    <property type="term" value="F:DNA-binding transcription factor activity, RNA polymerase II-specific"/>
    <property type="evidence" value="ECO:0007669"/>
    <property type="project" value="InterPro"/>
</dbReference>
<dbReference type="GO" id="GO:0005634">
    <property type="term" value="C:nucleus"/>
    <property type="evidence" value="ECO:0007669"/>
    <property type="project" value="UniProtKB-SubCell"/>
</dbReference>
<proteinExistence type="predicted"/>
<organism evidence="8 9">
    <name type="scientific">Rasamsonia emersonii (strain ATCC 16479 / CBS 393.64 / IMI 116815)</name>
    <dbReference type="NCBI Taxonomy" id="1408163"/>
    <lineage>
        <taxon>Eukaryota</taxon>
        <taxon>Fungi</taxon>
        <taxon>Dikarya</taxon>
        <taxon>Ascomycota</taxon>
        <taxon>Pezizomycotina</taxon>
        <taxon>Eurotiomycetes</taxon>
        <taxon>Eurotiomycetidae</taxon>
        <taxon>Eurotiales</taxon>
        <taxon>Trichocomaceae</taxon>
        <taxon>Rasamsonia</taxon>
    </lineage>
</organism>
<dbReference type="OrthoDB" id="5333823at2759"/>
<keyword evidence="4" id="KW-0804">Transcription</keyword>
<feature type="region of interest" description="Disordered" evidence="6">
    <location>
        <begin position="139"/>
        <end position="159"/>
    </location>
</feature>
<feature type="compositionally biased region" description="Polar residues" evidence="6">
    <location>
        <begin position="302"/>
        <end position="316"/>
    </location>
</feature>
<dbReference type="RefSeq" id="XP_013330092.1">
    <property type="nucleotide sequence ID" value="XM_013474638.1"/>
</dbReference>
<dbReference type="InterPro" id="IPR001138">
    <property type="entry name" value="Zn2Cys6_DnaBD"/>
</dbReference>
<keyword evidence="3" id="KW-0238">DNA-binding</keyword>
<dbReference type="Pfam" id="PF00172">
    <property type="entry name" value="Zn_clus"/>
    <property type="match status" value="1"/>
</dbReference>
<accession>A0A0F4YZE0</accession>
<sequence>MHGMTTRQIIRSTEYGRLLLPFAGYALLPRVSWAATSDRAFPIHSSPAGCPREAVRTGRSHWENFLCLFRRRTTYDFLRLRAGQPGSLSSSQIGPSWAATWRWPMLCCCSAALQADLLVCGPANQRAGRATVPCSAPPHANLASKQRHDAVRPCTTDSDSGRHGGALTLLNHLASRGLARLALSLRGLRPPGSHRQPPTALAFLLFSPIPLKSSLSLPRACLAHPAGCWAISMLSMQNQPASVPTPPSALDSGSHGLGPFRLNSPAFNSIAVESPSSSDDSQSHVASVTTDDAPEDLPLWSQEPQSRSTISLTTTKVADRMRRQSEPTAASSASATFSFTLVTANDSADPASPETVIPKIEEIEEEAGGLVPSKAVEEENPATTTTTTAAGIPVNLPRKRGRPRKHPLPAPEGQVKVAKGRSKTGCITCRRRKKKCDETKPSCLNCQKNAVVCEGYPPKEIWKSGKQKMEDAARRNSLTALPRGLPFLIDGIETDIDRRFLDHFVYDFSRVLTLINDDSNPFKEILLPMATQHRGLMHSLMCLSGSHLSARDPEPRLKERKHYHFDRAITDLRESINAASAKMESSEEQLLIDDPIIASTLALCLNTICEGETSGEYRSHMDAARYLLVTQRPRNEKFRQFIIEFFQYHDVSNSITSLDRRPLDLTGDLRLPDFVPHAQAGALLGIFDGLFSYISGITKLRDRIRQRYNEGYEPAVDYQTLSEAVAIDSALRAWKPSYPPETPNWFAAQLYRQSTWVYLYRTIRPSRPSEKIAQVVDDALKYLDMLPLDAGAYSVMLMPLFLLGCSAFELRQRERIRKGFDDLQAYSNLRNIEPALRVVERVWEVMDTKMEDSWDWEKIISDMNMDFLIT</sequence>
<dbReference type="SMART" id="SM00066">
    <property type="entry name" value="GAL4"/>
    <property type="match status" value="1"/>
</dbReference>
<feature type="region of interest" description="Disordered" evidence="6">
    <location>
        <begin position="378"/>
        <end position="415"/>
    </location>
</feature>